<dbReference type="WBParaSite" id="Hba_21058">
    <property type="protein sequence ID" value="Hba_21058"/>
    <property type="gene ID" value="Hba_21058"/>
</dbReference>
<dbReference type="InterPro" id="IPR011333">
    <property type="entry name" value="SKP1/BTB/POZ_sf"/>
</dbReference>
<dbReference type="CDD" id="cd18186">
    <property type="entry name" value="BTB_POZ_ZBTB_KLHL-like"/>
    <property type="match status" value="1"/>
</dbReference>
<keyword evidence="2" id="KW-1185">Reference proteome</keyword>
<evidence type="ECO:0000259" key="1">
    <source>
        <dbReference type="PROSITE" id="PS50097"/>
    </source>
</evidence>
<reference evidence="3" key="1">
    <citation type="submission" date="2016-11" db="UniProtKB">
        <authorList>
            <consortium name="WormBaseParasite"/>
        </authorList>
    </citation>
    <scope>IDENTIFICATION</scope>
</reference>
<dbReference type="AlphaFoldDB" id="A0A1I7XU92"/>
<dbReference type="Proteomes" id="UP000095283">
    <property type="component" value="Unplaced"/>
</dbReference>
<sequence length="191" mass="20991">MSLQADFLINNYGFKFEFDVCVNVRSIKEGKDIEERVLAHRLVLSSASVRFRGLLAVHLEGSVSSIDIDLRMIPNAVNAFKVMLSALYTGELNYTLAEPSEVLAVARACQVPTIESKVLATSLEINPLAVLIQQQKTPLVTESTPWQTYLQALLALYMQPGMFPNTFASGLAYPALFQTPPTPPAEESGSR</sequence>
<dbReference type="PROSITE" id="PS50097">
    <property type="entry name" value="BTB"/>
    <property type="match status" value="1"/>
</dbReference>
<dbReference type="Pfam" id="PF00651">
    <property type="entry name" value="BTB"/>
    <property type="match status" value="1"/>
</dbReference>
<accession>A0A1I7XU92</accession>
<dbReference type="InterPro" id="IPR000210">
    <property type="entry name" value="BTB/POZ_dom"/>
</dbReference>
<evidence type="ECO:0000313" key="3">
    <source>
        <dbReference type="WBParaSite" id="Hba_21058"/>
    </source>
</evidence>
<proteinExistence type="predicted"/>
<dbReference type="Gene3D" id="3.30.710.10">
    <property type="entry name" value="Potassium Channel Kv1.1, Chain A"/>
    <property type="match status" value="1"/>
</dbReference>
<protein>
    <submittedName>
        <fullName evidence="3">BTB domain-containing protein</fullName>
    </submittedName>
</protein>
<dbReference type="SUPFAM" id="SSF54695">
    <property type="entry name" value="POZ domain"/>
    <property type="match status" value="1"/>
</dbReference>
<name>A0A1I7XU92_HETBA</name>
<feature type="domain" description="BTB" evidence="1">
    <location>
        <begin position="18"/>
        <end position="96"/>
    </location>
</feature>
<organism evidence="2 3">
    <name type="scientific">Heterorhabditis bacteriophora</name>
    <name type="common">Entomopathogenic nematode worm</name>
    <dbReference type="NCBI Taxonomy" id="37862"/>
    <lineage>
        <taxon>Eukaryota</taxon>
        <taxon>Metazoa</taxon>
        <taxon>Ecdysozoa</taxon>
        <taxon>Nematoda</taxon>
        <taxon>Chromadorea</taxon>
        <taxon>Rhabditida</taxon>
        <taxon>Rhabditina</taxon>
        <taxon>Rhabditomorpha</taxon>
        <taxon>Strongyloidea</taxon>
        <taxon>Heterorhabditidae</taxon>
        <taxon>Heterorhabditis</taxon>
    </lineage>
</organism>
<evidence type="ECO:0000313" key="2">
    <source>
        <dbReference type="Proteomes" id="UP000095283"/>
    </source>
</evidence>